<dbReference type="InterPro" id="IPR014044">
    <property type="entry name" value="CAP_dom"/>
</dbReference>
<dbReference type="InterPro" id="IPR035940">
    <property type="entry name" value="CAP_sf"/>
</dbReference>
<dbReference type="InterPro" id="IPR001283">
    <property type="entry name" value="CRISP-related"/>
</dbReference>
<dbReference type="STRING" id="81985.R0G9L7"/>
<organism evidence="2 3">
    <name type="scientific">Capsella rubella</name>
    <dbReference type="NCBI Taxonomy" id="81985"/>
    <lineage>
        <taxon>Eukaryota</taxon>
        <taxon>Viridiplantae</taxon>
        <taxon>Streptophyta</taxon>
        <taxon>Embryophyta</taxon>
        <taxon>Tracheophyta</taxon>
        <taxon>Spermatophyta</taxon>
        <taxon>Magnoliopsida</taxon>
        <taxon>eudicotyledons</taxon>
        <taxon>Gunneridae</taxon>
        <taxon>Pentapetalae</taxon>
        <taxon>rosids</taxon>
        <taxon>malvids</taxon>
        <taxon>Brassicales</taxon>
        <taxon>Brassicaceae</taxon>
        <taxon>Camelineae</taxon>
        <taxon>Capsella</taxon>
    </lineage>
</organism>
<dbReference type="EMBL" id="KB870807">
    <property type="protein sequence ID" value="EOA32357.1"/>
    <property type="molecule type" value="Genomic_DNA"/>
</dbReference>
<keyword evidence="3" id="KW-1185">Reference proteome</keyword>
<dbReference type="SMART" id="SM00198">
    <property type="entry name" value="SCP"/>
    <property type="match status" value="1"/>
</dbReference>
<accession>R0G9L7</accession>
<proteinExistence type="predicted"/>
<dbReference type="OrthoDB" id="43654at2759"/>
<gene>
    <name evidence="2" type="ORF">CARUB_v10015624mg</name>
</gene>
<evidence type="ECO:0000259" key="1">
    <source>
        <dbReference type="SMART" id="SM00198"/>
    </source>
</evidence>
<dbReference type="Proteomes" id="UP000029121">
    <property type="component" value="Unassembled WGS sequence"/>
</dbReference>
<dbReference type="CDD" id="cd05381">
    <property type="entry name" value="CAP_PR-1"/>
    <property type="match status" value="1"/>
</dbReference>
<dbReference type="Gene3D" id="3.40.33.10">
    <property type="entry name" value="CAP"/>
    <property type="match status" value="1"/>
</dbReference>
<dbReference type="eggNOG" id="KOG3017">
    <property type="taxonomic scope" value="Eukaryota"/>
</dbReference>
<dbReference type="FunFam" id="3.40.33.10:FF:000004">
    <property type="entry name" value="CAP, cysteine-rich secretory protein, antigen 5"/>
    <property type="match status" value="1"/>
</dbReference>
<dbReference type="PANTHER" id="PTHR10334">
    <property type="entry name" value="CYSTEINE-RICH SECRETORY PROTEIN-RELATED"/>
    <property type="match status" value="1"/>
</dbReference>
<dbReference type="Pfam" id="PF00188">
    <property type="entry name" value="CAP"/>
    <property type="match status" value="1"/>
</dbReference>
<protein>
    <recommendedName>
        <fullName evidence="1">SCP domain-containing protein</fullName>
    </recommendedName>
</protein>
<dbReference type="KEGG" id="crb:17891050"/>
<reference evidence="3" key="1">
    <citation type="journal article" date="2013" name="Nat. Genet.">
        <title>The Capsella rubella genome and the genomic consequences of rapid mating system evolution.</title>
        <authorList>
            <person name="Slotte T."/>
            <person name="Hazzouri K.M."/>
            <person name="Agren J.A."/>
            <person name="Koenig D."/>
            <person name="Maumus F."/>
            <person name="Guo Y.L."/>
            <person name="Steige K."/>
            <person name="Platts A.E."/>
            <person name="Escobar J.S."/>
            <person name="Newman L.K."/>
            <person name="Wang W."/>
            <person name="Mandakova T."/>
            <person name="Vello E."/>
            <person name="Smith L.M."/>
            <person name="Henz S.R."/>
            <person name="Steffen J."/>
            <person name="Takuno S."/>
            <person name="Brandvain Y."/>
            <person name="Coop G."/>
            <person name="Andolfatto P."/>
            <person name="Hu T.T."/>
            <person name="Blanchette M."/>
            <person name="Clark R.M."/>
            <person name="Quesneville H."/>
            <person name="Nordborg M."/>
            <person name="Gaut B.S."/>
            <person name="Lysak M.A."/>
            <person name="Jenkins J."/>
            <person name="Grimwood J."/>
            <person name="Chapman J."/>
            <person name="Prochnik S."/>
            <person name="Shu S."/>
            <person name="Rokhsar D."/>
            <person name="Schmutz J."/>
            <person name="Weigel D."/>
            <person name="Wright S.I."/>
        </authorList>
    </citation>
    <scope>NUCLEOTIDE SEQUENCE [LARGE SCALE GENOMIC DNA]</scope>
    <source>
        <strain evidence="3">cv. Monte Gargano</strain>
    </source>
</reference>
<dbReference type="AlphaFoldDB" id="R0G9L7"/>
<name>R0G9L7_9BRAS</name>
<dbReference type="PRINTS" id="PR00837">
    <property type="entry name" value="V5TPXLIKE"/>
</dbReference>
<evidence type="ECO:0000313" key="3">
    <source>
        <dbReference type="Proteomes" id="UP000029121"/>
    </source>
</evidence>
<evidence type="ECO:0000313" key="2">
    <source>
        <dbReference type="EMBL" id="EOA32357.1"/>
    </source>
</evidence>
<feature type="domain" description="SCP" evidence="1">
    <location>
        <begin position="34"/>
        <end position="167"/>
    </location>
</feature>
<dbReference type="SUPFAM" id="SSF55797">
    <property type="entry name" value="PR-1-like"/>
    <property type="match status" value="1"/>
</dbReference>
<sequence length="174" mass="19753">MSFSGYKSFVVLALFSIVLTQIYGLRNVNPMYDLQPRETLRLHNQIRAAVGVAPLVWDQRLAAHAQRYAMVRSKDCAMKHSTDGMYGENIAAGWVQPVDTMSGPIATKFWFTEKPYYNYATNRCSDVCGHYTQIVANQSTRLGCGTVRCFENKYVWVVCNYAPRPMGDANTRPY</sequence>